<feature type="transmembrane region" description="Helical" evidence="2">
    <location>
        <begin position="112"/>
        <end position="138"/>
    </location>
</feature>
<sequence>MNTTTPPDSATPSPGTPPMRASRASVPGRARAFLVIVAVMVVAGVVVGLVWTRLNPHVAMTMTDLGPFPNTELEAARQVSMDAWYAALGAVAGLLLGAVLATVYLRHGVLVVVALLVGAVLAAVVAFVTGSLVANGAVVLTWHPQATPGSPLTAPLGLHAYGVLFSWPIGALAPVIPLVWLGWSRDEE</sequence>
<organism evidence="3 4">
    <name type="scientific">Actinopolymorpha pittospori</name>
    <dbReference type="NCBI Taxonomy" id="648752"/>
    <lineage>
        <taxon>Bacteria</taxon>
        <taxon>Bacillati</taxon>
        <taxon>Actinomycetota</taxon>
        <taxon>Actinomycetes</taxon>
        <taxon>Propionibacteriales</taxon>
        <taxon>Actinopolymorphaceae</taxon>
        <taxon>Actinopolymorpha</taxon>
    </lineage>
</organism>
<feature type="transmembrane region" description="Helical" evidence="2">
    <location>
        <begin position="83"/>
        <end position="105"/>
    </location>
</feature>
<evidence type="ECO:0008006" key="5">
    <source>
        <dbReference type="Google" id="ProtNLM"/>
    </source>
</evidence>
<dbReference type="EMBL" id="JADBEM010000001">
    <property type="protein sequence ID" value="MBE1610811.1"/>
    <property type="molecule type" value="Genomic_DNA"/>
</dbReference>
<feature type="transmembrane region" description="Helical" evidence="2">
    <location>
        <begin position="158"/>
        <end position="183"/>
    </location>
</feature>
<reference evidence="3" key="1">
    <citation type="submission" date="2020-10" db="EMBL/GenBank/DDBJ databases">
        <title>Sequencing the genomes of 1000 actinobacteria strains.</title>
        <authorList>
            <person name="Klenk H.-P."/>
        </authorList>
    </citation>
    <scope>NUCLEOTIDE SEQUENCE</scope>
    <source>
        <strain evidence="3">DSM 45354</strain>
    </source>
</reference>
<accession>A0A927N1Y2</accession>
<evidence type="ECO:0000313" key="4">
    <source>
        <dbReference type="Proteomes" id="UP000638648"/>
    </source>
</evidence>
<name>A0A927N1Y2_9ACTN</name>
<feature type="region of interest" description="Disordered" evidence="1">
    <location>
        <begin position="1"/>
        <end position="23"/>
    </location>
</feature>
<dbReference type="RefSeq" id="WP_192754127.1">
    <property type="nucleotide sequence ID" value="NZ_BAABJL010000250.1"/>
</dbReference>
<gene>
    <name evidence="3" type="ORF">HEB94_007659</name>
</gene>
<protein>
    <recommendedName>
        <fullName evidence="5">DUF2567 domain-containing protein</fullName>
    </recommendedName>
</protein>
<dbReference type="Proteomes" id="UP000638648">
    <property type="component" value="Unassembled WGS sequence"/>
</dbReference>
<evidence type="ECO:0000256" key="1">
    <source>
        <dbReference type="SAM" id="MobiDB-lite"/>
    </source>
</evidence>
<evidence type="ECO:0000313" key="3">
    <source>
        <dbReference type="EMBL" id="MBE1610811.1"/>
    </source>
</evidence>
<dbReference type="AlphaFoldDB" id="A0A927N1Y2"/>
<keyword evidence="4" id="KW-1185">Reference proteome</keyword>
<evidence type="ECO:0000256" key="2">
    <source>
        <dbReference type="SAM" id="Phobius"/>
    </source>
</evidence>
<proteinExistence type="predicted"/>
<feature type="compositionally biased region" description="Low complexity" evidence="1">
    <location>
        <begin position="1"/>
        <end position="13"/>
    </location>
</feature>
<keyword evidence="2" id="KW-0472">Membrane</keyword>
<comment type="caution">
    <text evidence="3">The sequence shown here is derived from an EMBL/GenBank/DDBJ whole genome shotgun (WGS) entry which is preliminary data.</text>
</comment>
<feature type="transmembrane region" description="Helical" evidence="2">
    <location>
        <begin position="32"/>
        <end position="52"/>
    </location>
</feature>
<keyword evidence="2" id="KW-1133">Transmembrane helix</keyword>
<keyword evidence="2" id="KW-0812">Transmembrane</keyword>